<name>A0A8H4R2I8_9AGAR</name>
<dbReference type="PANTHER" id="PTHR46179:SF13">
    <property type="entry name" value="C2H2-TYPE DOMAIN-CONTAINING PROTEIN"/>
    <property type="match status" value="1"/>
</dbReference>
<evidence type="ECO:0000256" key="6">
    <source>
        <dbReference type="ARBA" id="ARBA00023015"/>
    </source>
</evidence>
<dbReference type="InterPro" id="IPR036236">
    <property type="entry name" value="Znf_C2H2_sf"/>
</dbReference>
<feature type="compositionally biased region" description="Polar residues" evidence="10">
    <location>
        <begin position="44"/>
        <end position="55"/>
    </location>
</feature>
<accession>A0A8H4R2I8</accession>
<dbReference type="InterPro" id="IPR051061">
    <property type="entry name" value="Zinc_finger_trans_reg"/>
</dbReference>
<feature type="domain" description="C2H2-type" evidence="11">
    <location>
        <begin position="100"/>
        <end position="127"/>
    </location>
</feature>
<evidence type="ECO:0000256" key="7">
    <source>
        <dbReference type="ARBA" id="ARBA00023163"/>
    </source>
</evidence>
<evidence type="ECO:0000256" key="3">
    <source>
        <dbReference type="ARBA" id="ARBA00022737"/>
    </source>
</evidence>
<feature type="domain" description="C2H2-type" evidence="11">
    <location>
        <begin position="160"/>
        <end position="192"/>
    </location>
</feature>
<dbReference type="GO" id="GO:0000981">
    <property type="term" value="F:DNA-binding transcription factor activity, RNA polymerase II-specific"/>
    <property type="evidence" value="ECO:0007669"/>
    <property type="project" value="UniProtKB-ARBA"/>
</dbReference>
<reference evidence="12 13" key="1">
    <citation type="submission" date="2019-12" db="EMBL/GenBank/DDBJ databases">
        <authorList>
            <person name="Floudas D."/>
            <person name="Bentzer J."/>
            <person name="Ahren D."/>
            <person name="Johansson T."/>
            <person name="Persson P."/>
            <person name="Tunlid A."/>
        </authorList>
    </citation>
    <scope>NUCLEOTIDE SEQUENCE [LARGE SCALE GENOMIC DNA]</scope>
    <source>
        <strain evidence="12 13">CBS 102.39</strain>
    </source>
</reference>
<evidence type="ECO:0000256" key="1">
    <source>
        <dbReference type="ARBA" id="ARBA00004123"/>
    </source>
</evidence>
<dbReference type="FunFam" id="3.30.160.60:FF:000624">
    <property type="entry name" value="zinc finger protein 697"/>
    <property type="match status" value="1"/>
</dbReference>
<dbReference type="AlphaFoldDB" id="A0A8H4R2I8"/>
<dbReference type="FunFam" id="3.30.160.60:FF:000072">
    <property type="entry name" value="zinc finger protein 143 isoform X1"/>
    <property type="match status" value="1"/>
</dbReference>
<feature type="domain" description="C2H2-type" evidence="11">
    <location>
        <begin position="317"/>
        <end position="347"/>
    </location>
</feature>
<dbReference type="FunFam" id="3.30.160.60:FF:001102">
    <property type="entry name" value="Transcription factor IIIA"/>
    <property type="match status" value="1"/>
</dbReference>
<keyword evidence="7" id="KW-0804">Transcription</keyword>
<feature type="domain" description="C2H2-type" evidence="11">
    <location>
        <begin position="70"/>
        <end position="99"/>
    </location>
</feature>
<evidence type="ECO:0000256" key="8">
    <source>
        <dbReference type="ARBA" id="ARBA00023242"/>
    </source>
</evidence>
<feature type="domain" description="C2H2-type" evidence="11">
    <location>
        <begin position="193"/>
        <end position="222"/>
    </location>
</feature>
<keyword evidence="5" id="KW-0862">Zinc</keyword>
<dbReference type="Pfam" id="PF00096">
    <property type="entry name" value="zf-C2H2"/>
    <property type="match status" value="4"/>
</dbReference>
<comment type="caution">
    <text evidence="12">The sequence shown here is derived from an EMBL/GenBank/DDBJ whole genome shotgun (WGS) entry which is preliminary data.</text>
</comment>
<keyword evidence="3" id="KW-0677">Repeat</keyword>
<keyword evidence="6" id="KW-0805">Transcription regulation</keyword>
<feature type="region of interest" description="Disordered" evidence="10">
    <location>
        <begin position="1"/>
        <end position="55"/>
    </location>
</feature>
<evidence type="ECO:0000256" key="5">
    <source>
        <dbReference type="ARBA" id="ARBA00022833"/>
    </source>
</evidence>
<evidence type="ECO:0000259" key="11">
    <source>
        <dbReference type="PROSITE" id="PS50157"/>
    </source>
</evidence>
<keyword evidence="8" id="KW-0539">Nucleus</keyword>
<organism evidence="12 13">
    <name type="scientific">Agrocybe pediades</name>
    <dbReference type="NCBI Taxonomy" id="84607"/>
    <lineage>
        <taxon>Eukaryota</taxon>
        <taxon>Fungi</taxon>
        <taxon>Dikarya</taxon>
        <taxon>Basidiomycota</taxon>
        <taxon>Agaricomycotina</taxon>
        <taxon>Agaricomycetes</taxon>
        <taxon>Agaricomycetidae</taxon>
        <taxon>Agaricales</taxon>
        <taxon>Agaricineae</taxon>
        <taxon>Strophariaceae</taxon>
        <taxon>Agrocybe</taxon>
    </lineage>
</organism>
<dbReference type="PANTHER" id="PTHR46179">
    <property type="entry name" value="ZINC FINGER PROTEIN"/>
    <property type="match status" value="1"/>
</dbReference>
<dbReference type="FunFam" id="3.30.160.60:FF:000125">
    <property type="entry name" value="Putative zinc finger protein 143"/>
    <property type="match status" value="1"/>
</dbReference>
<keyword evidence="13" id="KW-1185">Reference proteome</keyword>
<comment type="subcellular location">
    <subcellularLocation>
        <location evidence="1">Nucleus</location>
    </subcellularLocation>
</comment>
<keyword evidence="2" id="KW-0479">Metal-binding</keyword>
<keyword evidence="4 9" id="KW-0863">Zinc-finger</keyword>
<dbReference type="SMART" id="SM00355">
    <property type="entry name" value="ZnF_C2H2"/>
    <property type="match status" value="10"/>
</dbReference>
<evidence type="ECO:0000313" key="12">
    <source>
        <dbReference type="EMBL" id="KAF4621040.1"/>
    </source>
</evidence>
<dbReference type="EMBL" id="JAACJL010000015">
    <property type="protein sequence ID" value="KAF4621040.1"/>
    <property type="molecule type" value="Genomic_DNA"/>
</dbReference>
<gene>
    <name evidence="12" type="ORF">D9613_000365</name>
</gene>
<evidence type="ECO:0000256" key="10">
    <source>
        <dbReference type="SAM" id="MobiDB-lite"/>
    </source>
</evidence>
<dbReference type="Proteomes" id="UP000521872">
    <property type="component" value="Unassembled WGS sequence"/>
</dbReference>
<feature type="compositionally biased region" description="Low complexity" evidence="10">
    <location>
        <begin position="26"/>
        <end position="37"/>
    </location>
</feature>
<feature type="domain" description="C2H2-type" evidence="11">
    <location>
        <begin position="348"/>
        <end position="378"/>
    </location>
</feature>
<feature type="region of interest" description="Disordered" evidence="10">
    <location>
        <begin position="285"/>
        <end position="315"/>
    </location>
</feature>
<dbReference type="PROSITE" id="PS50157">
    <property type="entry name" value="ZINC_FINGER_C2H2_2"/>
    <property type="match status" value="7"/>
</dbReference>
<evidence type="ECO:0000313" key="13">
    <source>
        <dbReference type="Proteomes" id="UP000521872"/>
    </source>
</evidence>
<dbReference type="GO" id="GO:0008270">
    <property type="term" value="F:zinc ion binding"/>
    <property type="evidence" value="ECO:0007669"/>
    <property type="project" value="UniProtKB-KW"/>
</dbReference>
<sequence>MEHASQTTILGKRKASGHGDALVLHLSPTTNSSTSLPEQESDQDTPQASSSKTQHIIVNGTLVPKTKKCYQCTFEGCDRSYSKPSRLEEHQRSHTGQRPFSCETCGKSYLRETHLTAHTRSHLPESARPFVCERDGCGKRFWTTQHLKVHSAWHDGAKLYKCNEADCQESFAKHHQLRAHICSEHSPPGTKPYICDHEGCTKSFDTNQHLRTHQKTHDDKRYACSHVNCLPSDSSSPKYFSTWSALQSHIRTDHPPVCTHPSCAGKKFASQANLRAHIKLHEEREADKAFVDDADSGNETDRPPKKKRRGGEHGRDWKCQYDGCEKDFKSKNALNTHTNVTHLGKRDFVCPHAACGSSFGYKHLLQRHLVRCHGVETSGPETSQDDLSEGEDEATFDIDAMTGNAYAKRADTRLKEAKALRCPFPQVQDLVDVDALLPPNATHASCDYVFNRAYDLRRHLNATHDLVCSKEVVDTWVRREKRKIHPTL</sequence>
<evidence type="ECO:0000256" key="4">
    <source>
        <dbReference type="ARBA" id="ARBA00022771"/>
    </source>
</evidence>
<evidence type="ECO:0000256" key="9">
    <source>
        <dbReference type="PROSITE-ProRule" id="PRU00042"/>
    </source>
</evidence>
<dbReference type="SUPFAM" id="SSF57667">
    <property type="entry name" value="beta-beta-alpha zinc fingers"/>
    <property type="match status" value="4"/>
</dbReference>
<proteinExistence type="predicted"/>
<dbReference type="Gene3D" id="3.30.160.60">
    <property type="entry name" value="Classic Zinc Finger"/>
    <property type="match status" value="6"/>
</dbReference>
<protein>
    <recommendedName>
        <fullName evidence="11">C2H2-type domain-containing protein</fullName>
    </recommendedName>
</protein>
<dbReference type="PROSITE" id="PS00028">
    <property type="entry name" value="ZINC_FINGER_C2H2_1"/>
    <property type="match status" value="7"/>
</dbReference>
<dbReference type="GO" id="GO:0000978">
    <property type="term" value="F:RNA polymerase II cis-regulatory region sequence-specific DNA binding"/>
    <property type="evidence" value="ECO:0007669"/>
    <property type="project" value="UniProtKB-ARBA"/>
</dbReference>
<evidence type="ECO:0000256" key="2">
    <source>
        <dbReference type="ARBA" id="ARBA00022723"/>
    </source>
</evidence>
<dbReference type="InterPro" id="IPR013087">
    <property type="entry name" value="Znf_C2H2_type"/>
</dbReference>
<feature type="domain" description="C2H2-type" evidence="11">
    <location>
        <begin position="130"/>
        <end position="159"/>
    </location>
</feature>
<dbReference type="GO" id="GO:0005634">
    <property type="term" value="C:nucleus"/>
    <property type="evidence" value="ECO:0007669"/>
    <property type="project" value="UniProtKB-SubCell"/>
</dbReference>